<dbReference type="Proteomes" id="UP000184278">
    <property type="component" value="Unassembled WGS sequence"/>
</dbReference>
<accession>A0A1M5QKV0</accession>
<protein>
    <submittedName>
        <fullName evidence="1">Uncharacterized protein</fullName>
    </submittedName>
</protein>
<sequence>MPGRKYLYTERAHYMSPNMHFGIMAEIGSEFDADGIIESIGFIRTSKFAF</sequence>
<dbReference type="AlphaFoldDB" id="A0A1M5QKV0"/>
<proteinExistence type="predicted"/>
<name>A0A1M5QKV0_BUTFI</name>
<evidence type="ECO:0000313" key="2">
    <source>
        <dbReference type="Proteomes" id="UP000184278"/>
    </source>
</evidence>
<dbReference type="STRING" id="1121131.SAMN02745229_00350"/>
<dbReference type="EMBL" id="FQXK01000003">
    <property type="protein sequence ID" value="SHH14618.1"/>
    <property type="molecule type" value="Genomic_DNA"/>
</dbReference>
<evidence type="ECO:0000313" key="1">
    <source>
        <dbReference type="EMBL" id="SHH14618.1"/>
    </source>
</evidence>
<keyword evidence="2" id="KW-1185">Reference proteome</keyword>
<reference evidence="2" key="1">
    <citation type="submission" date="2016-11" db="EMBL/GenBank/DDBJ databases">
        <authorList>
            <person name="Varghese N."/>
            <person name="Submissions S."/>
        </authorList>
    </citation>
    <scope>NUCLEOTIDE SEQUENCE [LARGE SCALE GENOMIC DNA]</scope>
    <source>
        <strain evidence="2">DSM 3071</strain>
    </source>
</reference>
<organism evidence="1 2">
    <name type="scientific">Butyrivibrio fibrisolvens DSM 3071</name>
    <dbReference type="NCBI Taxonomy" id="1121131"/>
    <lineage>
        <taxon>Bacteria</taxon>
        <taxon>Bacillati</taxon>
        <taxon>Bacillota</taxon>
        <taxon>Clostridia</taxon>
        <taxon>Lachnospirales</taxon>
        <taxon>Lachnospiraceae</taxon>
        <taxon>Butyrivibrio</taxon>
    </lineage>
</organism>
<gene>
    <name evidence="1" type="ORF">SAMN02745229_00350</name>
</gene>